<sequence>MSKASPARAVPTIRAAQRSDWDRIAELTVQAYVGGGFLEAGDEYVGHLADVPRRAAESHVLVAEVDGAVAASVAVTEAGSAMAEVARAGEIEFRMLAVAPEFQGLGIARRIVWHILAAAEQQENV</sequence>
<evidence type="ECO:0000259" key="1">
    <source>
        <dbReference type="PROSITE" id="PS51186"/>
    </source>
</evidence>
<feature type="non-terminal residue" evidence="2">
    <location>
        <position position="125"/>
    </location>
</feature>
<comment type="caution">
    <text evidence="2">The sequence shown here is derived from an EMBL/GenBank/DDBJ whole genome shotgun (WGS) entry which is preliminary data.</text>
</comment>
<evidence type="ECO:0000313" key="3">
    <source>
        <dbReference type="Proteomes" id="UP000824151"/>
    </source>
</evidence>
<reference evidence="2" key="2">
    <citation type="submission" date="2021-04" db="EMBL/GenBank/DDBJ databases">
        <authorList>
            <person name="Gilroy R."/>
        </authorList>
    </citation>
    <scope>NUCLEOTIDE SEQUENCE</scope>
    <source>
        <strain evidence="2">ChiHejej3B27-3195</strain>
    </source>
</reference>
<keyword evidence="2" id="KW-0012">Acyltransferase</keyword>
<gene>
    <name evidence="2" type="ORF">H9871_00430</name>
</gene>
<reference evidence="2" key="1">
    <citation type="journal article" date="2021" name="PeerJ">
        <title>Extensive microbial diversity within the chicken gut microbiome revealed by metagenomics and culture.</title>
        <authorList>
            <person name="Gilroy R."/>
            <person name="Ravi A."/>
            <person name="Getino M."/>
            <person name="Pursley I."/>
            <person name="Horton D.L."/>
            <person name="Alikhan N.F."/>
            <person name="Baker D."/>
            <person name="Gharbi K."/>
            <person name="Hall N."/>
            <person name="Watson M."/>
            <person name="Adriaenssens E.M."/>
            <person name="Foster-Nyarko E."/>
            <person name="Jarju S."/>
            <person name="Secka A."/>
            <person name="Antonio M."/>
            <person name="Oren A."/>
            <person name="Chaudhuri R.R."/>
            <person name="La Ragione R."/>
            <person name="Hildebrand F."/>
            <person name="Pallen M.J."/>
        </authorList>
    </citation>
    <scope>NUCLEOTIDE SEQUENCE</scope>
    <source>
        <strain evidence="2">ChiHejej3B27-3195</strain>
    </source>
</reference>
<dbReference type="PROSITE" id="PS51186">
    <property type="entry name" value="GNAT"/>
    <property type="match status" value="1"/>
</dbReference>
<dbReference type="Pfam" id="PF00583">
    <property type="entry name" value="Acetyltransf_1"/>
    <property type="match status" value="1"/>
</dbReference>
<dbReference type="AlphaFoldDB" id="A0A9D1UQY2"/>
<dbReference type="InterPro" id="IPR016181">
    <property type="entry name" value="Acyl_CoA_acyltransferase"/>
</dbReference>
<dbReference type="GO" id="GO:0016747">
    <property type="term" value="F:acyltransferase activity, transferring groups other than amino-acyl groups"/>
    <property type="evidence" value="ECO:0007669"/>
    <property type="project" value="InterPro"/>
</dbReference>
<dbReference type="Proteomes" id="UP000824151">
    <property type="component" value="Unassembled WGS sequence"/>
</dbReference>
<organism evidence="2 3">
    <name type="scientific">Candidatus Nesterenkonia stercoripullorum</name>
    <dbReference type="NCBI Taxonomy" id="2838701"/>
    <lineage>
        <taxon>Bacteria</taxon>
        <taxon>Bacillati</taxon>
        <taxon>Actinomycetota</taxon>
        <taxon>Actinomycetes</taxon>
        <taxon>Micrococcales</taxon>
        <taxon>Micrococcaceae</taxon>
        <taxon>Nesterenkonia</taxon>
    </lineage>
</organism>
<protein>
    <submittedName>
        <fullName evidence="2">GNAT family N-acetyltransferase</fullName>
        <ecNumber evidence="2">2.3.1.-</ecNumber>
    </submittedName>
</protein>
<dbReference type="Gene3D" id="3.40.630.30">
    <property type="match status" value="1"/>
</dbReference>
<evidence type="ECO:0000313" key="2">
    <source>
        <dbReference type="EMBL" id="HIW98589.1"/>
    </source>
</evidence>
<dbReference type="EMBL" id="DXGD01000019">
    <property type="protein sequence ID" value="HIW98589.1"/>
    <property type="molecule type" value="Genomic_DNA"/>
</dbReference>
<dbReference type="EC" id="2.3.1.-" evidence="2"/>
<dbReference type="InterPro" id="IPR000182">
    <property type="entry name" value="GNAT_dom"/>
</dbReference>
<dbReference type="CDD" id="cd04301">
    <property type="entry name" value="NAT_SF"/>
    <property type="match status" value="1"/>
</dbReference>
<name>A0A9D1UQY2_9MICC</name>
<proteinExistence type="predicted"/>
<dbReference type="SUPFAM" id="SSF55729">
    <property type="entry name" value="Acyl-CoA N-acyltransferases (Nat)"/>
    <property type="match status" value="1"/>
</dbReference>
<accession>A0A9D1UQY2</accession>
<keyword evidence="2" id="KW-0808">Transferase</keyword>
<feature type="domain" description="N-acetyltransferase" evidence="1">
    <location>
        <begin position="11"/>
        <end position="125"/>
    </location>
</feature>